<gene>
    <name evidence="2" type="ORF">NDES1114_LOCUS5023</name>
</gene>
<proteinExistence type="predicted"/>
<dbReference type="SUPFAM" id="SSF53300">
    <property type="entry name" value="vWA-like"/>
    <property type="match status" value="1"/>
</dbReference>
<evidence type="ECO:0000256" key="1">
    <source>
        <dbReference type="SAM" id="MobiDB-lite"/>
    </source>
</evidence>
<dbReference type="AlphaFoldDB" id="A0A7S1L7Y7"/>
<feature type="compositionally biased region" description="Low complexity" evidence="1">
    <location>
        <begin position="411"/>
        <end position="424"/>
    </location>
</feature>
<name>A0A7S1L7Y7_NEODS</name>
<evidence type="ECO:0008006" key="3">
    <source>
        <dbReference type="Google" id="ProtNLM"/>
    </source>
</evidence>
<dbReference type="InterPro" id="IPR036465">
    <property type="entry name" value="vWFA_dom_sf"/>
</dbReference>
<feature type="region of interest" description="Disordered" evidence="1">
    <location>
        <begin position="402"/>
        <end position="441"/>
    </location>
</feature>
<organism evidence="2">
    <name type="scientific">Neobodo designis</name>
    <name type="common">Flagellated protozoan</name>
    <name type="synonym">Bodo designis</name>
    <dbReference type="NCBI Taxonomy" id="312471"/>
    <lineage>
        <taxon>Eukaryota</taxon>
        <taxon>Discoba</taxon>
        <taxon>Euglenozoa</taxon>
        <taxon>Kinetoplastea</taxon>
        <taxon>Metakinetoplastina</taxon>
        <taxon>Neobodonida</taxon>
        <taxon>Neobodo</taxon>
    </lineage>
</organism>
<dbReference type="EMBL" id="HBGF01007426">
    <property type="protein sequence ID" value="CAD9096955.1"/>
    <property type="molecule type" value="Transcribed_RNA"/>
</dbReference>
<reference evidence="2" key="1">
    <citation type="submission" date="2021-01" db="EMBL/GenBank/DDBJ databases">
        <authorList>
            <person name="Corre E."/>
            <person name="Pelletier E."/>
            <person name="Niang G."/>
            <person name="Scheremetjew M."/>
            <person name="Finn R."/>
            <person name="Kale V."/>
            <person name="Holt S."/>
            <person name="Cochrane G."/>
            <person name="Meng A."/>
            <person name="Brown T."/>
            <person name="Cohen L."/>
        </authorList>
    </citation>
    <scope>NUCLEOTIDE SEQUENCE</scope>
    <source>
        <strain evidence="2">CCAP 1951/1</strain>
    </source>
</reference>
<sequence>MRGIGAEQAHATQGVNVVDSTKVITFSSGPAHAVHIADADSPTAAGDIARVSVSGATHPEQAFEKLLAEQYDVPDGSALPIVMLTDGEFNGRVSTTEDWASVVARLSAWRERGVAPSVHVLGLKQDSLAQVKAMAGAFAAHGIPFAYTTMAEGQQMDDAFRAAAAAAMKIGSKSAVTLRTATAGELGAREAIVVGQTQPVLSRTPPHAFAAGANTQEIPWDAAPLWAEDYFLPVRVGDKTFAPLSAAARLCAAKAAVEVVADARREHASLKARAASIGSLDDARSAADAAAVAVSAFGERAERALASFTILRRRCGDLPMGAHVCRNPDEVVSDASAVVGWLQSALAELSVTRRALDAAADARRSEKERFEASNNRIADEEFAAAAANATLETALETATMSVSESLSLSEAPATPAPTAVPDTDGSTPRSAMPTASQTRTLSASAVMHALVDEL</sequence>
<protein>
    <recommendedName>
        <fullName evidence="3">VWFA domain-containing protein</fullName>
    </recommendedName>
</protein>
<feature type="compositionally biased region" description="Polar residues" evidence="1">
    <location>
        <begin position="425"/>
        <end position="441"/>
    </location>
</feature>
<evidence type="ECO:0000313" key="2">
    <source>
        <dbReference type="EMBL" id="CAD9096955.1"/>
    </source>
</evidence>
<accession>A0A7S1L7Y7</accession>